<dbReference type="EMBL" id="DYWT01000283">
    <property type="protein sequence ID" value="HJF33867.1"/>
    <property type="molecule type" value="Genomic_DNA"/>
</dbReference>
<sequence>MSSNQSAKYKKFIVGAASAALVASAVAPVASAKDFKDTKGNTHETAIDALSDAGVITGYPNGTFLPNKTLTRSDVVKLMGKWLVSEGYKVPTDYKTKMRFSDLTSKSNDELLQYAAVVKDNGVFNGSNGNLLAGDNITRENMAVVIVRAFDTVKDIELVKYVKEQDFKKDVTDLTKAKAEARTAIDVLDYFDITNPAAPAFNPKNTTTRGHFATFLHKSINTDFSEVKAPVVDVDKVAVDAAAEQVKAGAVTVARGNYATDAVKQEAVEAYVNSLITEKDVKATVTAGKTAGEYVVTLSKGEVKVDKTIAMTFDFAADDRFVTEVNALNATQVEVKFSTAVAKASVFNTDGTLKSNVVSLTSLDGVPAERNVILSSGKLSADGKTLTVTAATQLSKRYDVVVNGLKSVTGAAFDKYEKTITIAADKTAPTILGTERVSASEVKVTFSEPLKALGTVSYKLADGSTVAVGGNGITASEFKAGDTEVLLTIGSNVAANKEVIATFIGAQDQAGNLMTPNPATVSFQKGDLDGTKPTVSNITQLGDKKFELKFSEEIQNLSKEDVTIDGNATVSVTKDNTDSTKYIIEVTNSLEGAKIVKVQNFKDLSGEVGTPTGKAVTFVKDAAAPKVTSTNVVVDETDGKEYLELTFDKKVTATDATIQASNGSYVLNHVTTSGVNLVAKELKVKEGSNDKILRVALETLLGEHATKEGAVFTLPLTLTNVKSETGVAITTAQVEVKRGKDGSVANSDLVKVTEVAQNGTDTNSVVVTFNGEVDAESATNAANYTISGAKVKSATVKSTESNKVYLTLEANSNTFTGIRN</sequence>
<protein>
    <submittedName>
        <fullName evidence="4">S-layer homology domain-containing protein</fullName>
    </submittedName>
</protein>
<name>A0A921KF59_SPOPS</name>
<evidence type="ECO:0000256" key="1">
    <source>
        <dbReference type="ARBA" id="ARBA00022729"/>
    </source>
</evidence>
<reference evidence="4" key="2">
    <citation type="submission" date="2021-09" db="EMBL/GenBank/DDBJ databases">
        <authorList>
            <person name="Gilroy R."/>
        </authorList>
    </citation>
    <scope>NUCLEOTIDE SEQUENCE</scope>
    <source>
        <strain evidence="4">CHK171-7178</strain>
    </source>
</reference>
<feature type="signal peptide" evidence="2">
    <location>
        <begin position="1"/>
        <end position="32"/>
    </location>
</feature>
<evidence type="ECO:0000313" key="4">
    <source>
        <dbReference type="EMBL" id="HJF33867.1"/>
    </source>
</evidence>
<dbReference type="PROSITE" id="PS51272">
    <property type="entry name" value="SLH"/>
    <property type="match status" value="1"/>
</dbReference>
<organism evidence="4 5">
    <name type="scientific">Sporosarcina psychrophila</name>
    <name type="common">Bacillus psychrophilus</name>
    <dbReference type="NCBI Taxonomy" id="1476"/>
    <lineage>
        <taxon>Bacteria</taxon>
        <taxon>Bacillati</taxon>
        <taxon>Bacillota</taxon>
        <taxon>Bacilli</taxon>
        <taxon>Bacillales</taxon>
        <taxon>Caryophanaceae</taxon>
        <taxon>Sporosarcina</taxon>
    </lineage>
</organism>
<comment type="caution">
    <text evidence="4">The sequence shown here is derived from an EMBL/GenBank/DDBJ whole genome shotgun (WGS) entry which is preliminary data.</text>
</comment>
<feature type="domain" description="SLH" evidence="3">
    <location>
        <begin position="30"/>
        <end position="93"/>
    </location>
</feature>
<accession>A0A921KF59</accession>
<keyword evidence="1 2" id="KW-0732">Signal</keyword>
<proteinExistence type="predicted"/>
<feature type="non-terminal residue" evidence="4">
    <location>
        <position position="820"/>
    </location>
</feature>
<dbReference type="InterPro" id="IPR014755">
    <property type="entry name" value="Cu-Rt/internalin_Ig-like"/>
</dbReference>
<feature type="chain" id="PRO_5037435602" evidence="2">
    <location>
        <begin position="33"/>
        <end position="820"/>
    </location>
</feature>
<evidence type="ECO:0000256" key="2">
    <source>
        <dbReference type="SAM" id="SignalP"/>
    </source>
</evidence>
<reference evidence="4" key="1">
    <citation type="journal article" date="2021" name="PeerJ">
        <title>Extensive microbial diversity within the chicken gut microbiome revealed by metagenomics and culture.</title>
        <authorList>
            <person name="Gilroy R."/>
            <person name="Ravi A."/>
            <person name="Getino M."/>
            <person name="Pursley I."/>
            <person name="Horton D.L."/>
            <person name="Alikhan N.F."/>
            <person name="Baker D."/>
            <person name="Gharbi K."/>
            <person name="Hall N."/>
            <person name="Watson M."/>
            <person name="Adriaenssens E.M."/>
            <person name="Foster-Nyarko E."/>
            <person name="Jarju S."/>
            <person name="Secka A."/>
            <person name="Antonio M."/>
            <person name="Oren A."/>
            <person name="Chaudhuri R.R."/>
            <person name="La Ragione R."/>
            <person name="Hildebrand F."/>
            <person name="Pallen M.J."/>
        </authorList>
    </citation>
    <scope>NUCLEOTIDE SEQUENCE</scope>
    <source>
        <strain evidence="4">CHK171-7178</strain>
    </source>
</reference>
<evidence type="ECO:0000259" key="3">
    <source>
        <dbReference type="PROSITE" id="PS51272"/>
    </source>
</evidence>
<dbReference type="Proteomes" id="UP000698173">
    <property type="component" value="Unassembled WGS sequence"/>
</dbReference>
<dbReference type="AlphaFoldDB" id="A0A921KF59"/>
<gene>
    <name evidence="4" type="ORF">K8V56_19035</name>
</gene>
<dbReference type="Pfam" id="PF00395">
    <property type="entry name" value="SLH"/>
    <property type="match status" value="1"/>
</dbReference>
<dbReference type="Gene3D" id="2.60.40.1220">
    <property type="match status" value="4"/>
</dbReference>
<evidence type="ECO:0000313" key="5">
    <source>
        <dbReference type="Proteomes" id="UP000698173"/>
    </source>
</evidence>
<dbReference type="InterPro" id="IPR001119">
    <property type="entry name" value="SLH_dom"/>
</dbReference>